<evidence type="ECO:0000313" key="1">
    <source>
        <dbReference type="EMBL" id="CAL2101909.1"/>
    </source>
</evidence>
<dbReference type="PANTHER" id="PTHR34472">
    <property type="entry name" value="SULFUR CARRIER PROTEIN THIS"/>
    <property type="match status" value="1"/>
</dbReference>
<dbReference type="Gene3D" id="3.10.20.30">
    <property type="match status" value="1"/>
</dbReference>
<dbReference type="Pfam" id="PF02597">
    <property type="entry name" value="ThiS"/>
    <property type="match status" value="1"/>
</dbReference>
<reference evidence="1 2" key="1">
    <citation type="submission" date="2024-05" db="EMBL/GenBank/DDBJ databases">
        <authorList>
            <person name="Duchaud E."/>
        </authorList>
    </citation>
    <scope>NUCLEOTIDE SEQUENCE [LARGE SCALE GENOMIC DNA]</scope>
    <source>
        <strain evidence="1">Ena-SAMPLE-TAB-13-05-2024-13:56:06:370-140308</strain>
    </source>
</reference>
<gene>
    <name evidence="1" type="ORF">T190423A01A_10472</name>
</gene>
<dbReference type="NCBIfam" id="TIGR01683">
    <property type="entry name" value="thiS"/>
    <property type="match status" value="1"/>
</dbReference>
<dbReference type="Proteomes" id="UP001497527">
    <property type="component" value="Unassembled WGS sequence"/>
</dbReference>
<dbReference type="InterPro" id="IPR012675">
    <property type="entry name" value="Beta-grasp_dom_sf"/>
</dbReference>
<dbReference type="InterPro" id="IPR010035">
    <property type="entry name" value="Thi_S"/>
</dbReference>
<dbReference type="RefSeq" id="WP_348714872.1">
    <property type="nucleotide sequence ID" value="NZ_CAXJIO010000010.1"/>
</dbReference>
<evidence type="ECO:0000313" key="2">
    <source>
        <dbReference type="Proteomes" id="UP001497527"/>
    </source>
</evidence>
<name>A0ABM9P8L4_9FLAO</name>
<proteinExistence type="predicted"/>
<dbReference type="CDD" id="cd00565">
    <property type="entry name" value="Ubl_ThiS"/>
    <property type="match status" value="1"/>
</dbReference>
<protein>
    <submittedName>
        <fullName evidence="1">Sulfur carrier protein</fullName>
    </submittedName>
</protein>
<dbReference type="EMBL" id="CAXJIO010000010">
    <property type="protein sequence ID" value="CAL2101909.1"/>
    <property type="molecule type" value="Genomic_DNA"/>
</dbReference>
<dbReference type="InterPro" id="IPR016155">
    <property type="entry name" value="Mopterin_synth/thiamin_S_b"/>
</dbReference>
<sequence length="66" mass="7457">MIIKVNETPREISNTMSLQELIDELQISVNGIAIAINNNVIKKENWQLHSLKENDNILIIRSTQGG</sequence>
<accession>A0ABM9P8L4</accession>
<comment type="caution">
    <text evidence="1">The sequence shown here is derived from an EMBL/GenBank/DDBJ whole genome shotgun (WGS) entry which is preliminary data.</text>
</comment>
<dbReference type="SUPFAM" id="SSF54285">
    <property type="entry name" value="MoaD/ThiS"/>
    <property type="match status" value="1"/>
</dbReference>
<organism evidence="1 2">
    <name type="scientific">Tenacibaculum polynesiense</name>
    <dbReference type="NCBI Taxonomy" id="3137857"/>
    <lineage>
        <taxon>Bacteria</taxon>
        <taxon>Pseudomonadati</taxon>
        <taxon>Bacteroidota</taxon>
        <taxon>Flavobacteriia</taxon>
        <taxon>Flavobacteriales</taxon>
        <taxon>Flavobacteriaceae</taxon>
        <taxon>Tenacibaculum</taxon>
    </lineage>
</organism>
<dbReference type="InterPro" id="IPR003749">
    <property type="entry name" value="ThiS/MoaD-like"/>
</dbReference>
<dbReference type="PANTHER" id="PTHR34472:SF1">
    <property type="entry name" value="SULFUR CARRIER PROTEIN THIS"/>
    <property type="match status" value="1"/>
</dbReference>
<keyword evidence="2" id="KW-1185">Reference proteome</keyword>